<dbReference type="SUPFAM" id="SSF53448">
    <property type="entry name" value="Nucleotide-diphospho-sugar transferases"/>
    <property type="match status" value="1"/>
</dbReference>
<evidence type="ECO:0000313" key="6">
    <source>
        <dbReference type="Proteomes" id="UP000192393"/>
    </source>
</evidence>
<sequence>MNLYSTKTAIIIVTYNAKKWVDICLPPLYDIENFTIIVIDNASRDETCSIIKKKYPNVHLIESKENLGFGKANNLGMRIAIDEDFDYVFLQNQDAAIDEKNLKKLIKAAQSNSEFGIISPVHFKNDNEIENLFTGYIKNTPFKHFDAQSERLINADFINAALWLLPIKTIREIGGFNPLFSHYGEDVDYVKRVNYFDYKLGFVEGAKAFHYRDYDMEKIRKESSQKRHFGPWHTKYYSLLTDVNKSSFSVFWHVSYLFLTSLAKHIVQFNFNSVKWDLKIFSDVILKMPYIYKINRKQITQKGELFL</sequence>
<proteinExistence type="inferred from homology"/>
<accession>A0A1W2AMF5</accession>
<dbReference type="PANTHER" id="PTHR43179:SF12">
    <property type="entry name" value="GALACTOFURANOSYLTRANSFERASE GLFT2"/>
    <property type="match status" value="1"/>
</dbReference>
<evidence type="ECO:0000259" key="4">
    <source>
        <dbReference type="Pfam" id="PF00535"/>
    </source>
</evidence>
<reference evidence="5 6" key="1">
    <citation type="submission" date="2017-04" db="EMBL/GenBank/DDBJ databases">
        <authorList>
            <person name="Afonso C.L."/>
            <person name="Miller P.J."/>
            <person name="Scott M.A."/>
            <person name="Spackman E."/>
            <person name="Goraichik I."/>
            <person name="Dimitrov K.M."/>
            <person name="Suarez D.L."/>
            <person name="Swayne D.E."/>
        </authorList>
    </citation>
    <scope>NUCLEOTIDE SEQUENCE [LARGE SCALE GENOMIC DNA]</scope>
    <source>
        <strain evidence="5 6">CGMCC 1.12708</strain>
    </source>
</reference>
<comment type="similarity">
    <text evidence="1">Belongs to the glycosyltransferase 2 family.</text>
</comment>
<dbReference type="RefSeq" id="WP_084017174.1">
    <property type="nucleotide sequence ID" value="NZ_FWXS01000004.1"/>
</dbReference>
<evidence type="ECO:0000256" key="3">
    <source>
        <dbReference type="ARBA" id="ARBA00022679"/>
    </source>
</evidence>
<keyword evidence="3 5" id="KW-0808">Transferase</keyword>
<organism evidence="5 6">
    <name type="scientific">Moheibacter sediminis</name>
    <dbReference type="NCBI Taxonomy" id="1434700"/>
    <lineage>
        <taxon>Bacteria</taxon>
        <taxon>Pseudomonadati</taxon>
        <taxon>Bacteroidota</taxon>
        <taxon>Flavobacteriia</taxon>
        <taxon>Flavobacteriales</taxon>
        <taxon>Weeksellaceae</taxon>
        <taxon>Moheibacter</taxon>
    </lineage>
</organism>
<name>A0A1W2AMF5_9FLAO</name>
<dbReference type="Pfam" id="PF00535">
    <property type="entry name" value="Glycos_transf_2"/>
    <property type="match status" value="1"/>
</dbReference>
<protein>
    <submittedName>
        <fullName evidence="5">Glycosyltransferase, GT2 family</fullName>
    </submittedName>
</protein>
<dbReference type="AlphaFoldDB" id="A0A1W2AMF5"/>
<dbReference type="InterPro" id="IPR001173">
    <property type="entry name" value="Glyco_trans_2-like"/>
</dbReference>
<feature type="domain" description="Glycosyltransferase 2-like" evidence="4">
    <location>
        <begin position="10"/>
        <end position="157"/>
    </location>
</feature>
<dbReference type="Gene3D" id="3.90.550.10">
    <property type="entry name" value="Spore Coat Polysaccharide Biosynthesis Protein SpsA, Chain A"/>
    <property type="match status" value="1"/>
</dbReference>
<evidence type="ECO:0000313" key="5">
    <source>
        <dbReference type="EMBL" id="SMC61408.1"/>
    </source>
</evidence>
<dbReference type="GO" id="GO:0016757">
    <property type="term" value="F:glycosyltransferase activity"/>
    <property type="evidence" value="ECO:0007669"/>
    <property type="project" value="UniProtKB-KW"/>
</dbReference>
<dbReference type="OrthoDB" id="9771846at2"/>
<gene>
    <name evidence="5" type="ORF">SAMN06296427_104265</name>
</gene>
<keyword evidence="2" id="KW-0328">Glycosyltransferase</keyword>
<evidence type="ECO:0000256" key="1">
    <source>
        <dbReference type="ARBA" id="ARBA00006739"/>
    </source>
</evidence>
<dbReference type="EMBL" id="FWXS01000004">
    <property type="protein sequence ID" value="SMC61408.1"/>
    <property type="molecule type" value="Genomic_DNA"/>
</dbReference>
<dbReference type="InterPro" id="IPR029044">
    <property type="entry name" value="Nucleotide-diphossugar_trans"/>
</dbReference>
<keyword evidence="6" id="KW-1185">Reference proteome</keyword>
<dbReference type="STRING" id="1434700.SAMN06296427_104265"/>
<dbReference type="PANTHER" id="PTHR43179">
    <property type="entry name" value="RHAMNOSYLTRANSFERASE WBBL"/>
    <property type="match status" value="1"/>
</dbReference>
<evidence type="ECO:0000256" key="2">
    <source>
        <dbReference type="ARBA" id="ARBA00022676"/>
    </source>
</evidence>
<dbReference type="Proteomes" id="UP000192393">
    <property type="component" value="Unassembled WGS sequence"/>
</dbReference>